<dbReference type="FunFam" id="3.30.160.60:FF:000608">
    <property type="entry name" value="zinc finger protein 286A isoform X1"/>
    <property type="match status" value="1"/>
</dbReference>
<feature type="domain" description="C2H2-type" evidence="14">
    <location>
        <begin position="584"/>
        <end position="611"/>
    </location>
</feature>
<evidence type="ECO:0000256" key="12">
    <source>
        <dbReference type="PROSITE-ProRule" id="PRU00187"/>
    </source>
</evidence>
<evidence type="ECO:0000256" key="11">
    <source>
        <dbReference type="PROSITE-ProRule" id="PRU00042"/>
    </source>
</evidence>
<keyword evidence="10 12" id="KW-0539">Nucleus</keyword>
<dbReference type="AlphaFoldDB" id="A0A9B0LGB8"/>
<dbReference type="GO" id="GO:0000978">
    <property type="term" value="F:RNA polymerase II cis-regulatory region sequence-specific DNA binding"/>
    <property type="evidence" value="ECO:0007669"/>
    <property type="project" value="TreeGrafter"/>
</dbReference>
<evidence type="ECO:0000256" key="9">
    <source>
        <dbReference type="ARBA" id="ARBA00023163"/>
    </source>
</evidence>
<proteinExistence type="inferred from homology"/>
<feature type="domain" description="C2H2-type" evidence="14">
    <location>
        <begin position="612"/>
        <end position="639"/>
    </location>
</feature>
<dbReference type="FunFam" id="3.30.160.60:FF:001532">
    <property type="entry name" value="Zinc finger protein 483"/>
    <property type="match status" value="1"/>
</dbReference>
<evidence type="ECO:0000256" key="7">
    <source>
        <dbReference type="ARBA" id="ARBA00023015"/>
    </source>
</evidence>
<feature type="domain" description="C2H2-type" evidence="14">
    <location>
        <begin position="392"/>
        <end position="419"/>
    </location>
</feature>
<evidence type="ECO:0000256" key="3">
    <source>
        <dbReference type="ARBA" id="ARBA00022723"/>
    </source>
</evidence>
<organism evidence="17 18">
    <name type="scientific">Odobenus rosmarus divergens</name>
    <name type="common">Pacific walrus</name>
    <dbReference type="NCBI Taxonomy" id="9708"/>
    <lineage>
        <taxon>Eukaryota</taxon>
        <taxon>Metazoa</taxon>
        <taxon>Chordata</taxon>
        <taxon>Craniata</taxon>
        <taxon>Vertebrata</taxon>
        <taxon>Euteleostomi</taxon>
        <taxon>Mammalia</taxon>
        <taxon>Eutheria</taxon>
        <taxon>Laurasiatheria</taxon>
        <taxon>Carnivora</taxon>
        <taxon>Caniformia</taxon>
        <taxon>Pinnipedia</taxon>
        <taxon>Odobenidae</taxon>
        <taxon>Odobenus</taxon>
    </lineage>
</organism>
<dbReference type="GO" id="GO:0000981">
    <property type="term" value="F:DNA-binding transcription factor activity, RNA polymerase II-specific"/>
    <property type="evidence" value="ECO:0007669"/>
    <property type="project" value="TreeGrafter"/>
</dbReference>
<dbReference type="CDD" id="cd07765">
    <property type="entry name" value="KRAB_A-box"/>
    <property type="match status" value="1"/>
</dbReference>
<dbReference type="InterPro" id="IPR036236">
    <property type="entry name" value="Znf_C2H2_sf"/>
</dbReference>
<dbReference type="PROSITE" id="PS00028">
    <property type="entry name" value="ZINC_FINGER_C2H2_1"/>
    <property type="match status" value="11"/>
</dbReference>
<dbReference type="PANTHER" id="PTHR24384">
    <property type="entry name" value="FINGER PUTATIVE TRANSCRIPTION FACTOR FAMILY-RELATED"/>
    <property type="match status" value="1"/>
</dbReference>
<keyword evidence="5 11" id="KW-0863">Zinc-finger</keyword>
<dbReference type="Pfam" id="PF02023">
    <property type="entry name" value="SCAN"/>
    <property type="match status" value="1"/>
</dbReference>
<dbReference type="RefSeq" id="XP_004397072.1">
    <property type="nucleotide sequence ID" value="XM_004397015.1"/>
</dbReference>
<dbReference type="FunFam" id="3.30.160.60:FF:001580">
    <property type="entry name" value="zinc finger protein 483"/>
    <property type="match status" value="1"/>
</dbReference>
<dbReference type="SMART" id="SM00355">
    <property type="entry name" value="ZnF_C2H2"/>
    <property type="match status" value="11"/>
</dbReference>
<dbReference type="FunFam" id="3.30.160.60:FF:001540">
    <property type="entry name" value="zinc finger protein 483 isoform X2"/>
    <property type="match status" value="1"/>
</dbReference>
<feature type="domain" description="C2H2-type" evidence="14">
    <location>
        <begin position="500"/>
        <end position="527"/>
    </location>
</feature>
<feature type="compositionally biased region" description="Basic and acidic residues" evidence="13">
    <location>
        <begin position="357"/>
        <end position="366"/>
    </location>
</feature>
<keyword evidence="3" id="KW-0479">Metal-binding</keyword>
<evidence type="ECO:0000256" key="4">
    <source>
        <dbReference type="ARBA" id="ARBA00022737"/>
    </source>
</evidence>
<gene>
    <name evidence="18" type="primary">ZNF483</name>
</gene>
<dbReference type="GO" id="GO:0008270">
    <property type="term" value="F:zinc ion binding"/>
    <property type="evidence" value="ECO:0007669"/>
    <property type="project" value="UniProtKB-KW"/>
</dbReference>
<dbReference type="PANTHER" id="PTHR24384:SF246">
    <property type="entry name" value="GENE, 19965-RELATED"/>
    <property type="match status" value="1"/>
</dbReference>
<feature type="region of interest" description="Disordered" evidence="13">
    <location>
        <begin position="339"/>
        <end position="368"/>
    </location>
</feature>
<dbReference type="InterPro" id="IPR013087">
    <property type="entry name" value="Znf_C2H2_type"/>
</dbReference>
<dbReference type="CDD" id="cd07936">
    <property type="entry name" value="SCAN"/>
    <property type="match status" value="1"/>
</dbReference>
<keyword evidence="4" id="KW-0677">Repeat</keyword>
<feature type="domain" description="C2H2-type" evidence="14">
    <location>
        <begin position="640"/>
        <end position="667"/>
    </location>
</feature>
<dbReference type="FunFam" id="3.30.160.60:FF:000688">
    <property type="entry name" value="zinc finger protein 197 isoform X1"/>
    <property type="match status" value="1"/>
</dbReference>
<keyword evidence="9" id="KW-0804">Transcription</keyword>
<evidence type="ECO:0000256" key="10">
    <source>
        <dbReference type="ARBA" id="ARBA00023242"/>
    </source>
</evidence>
<evidence type="ECO:0000256" key="5">
    <source>
        <dbReference type="ARBA" id="ARBA00022771"/>
    </source>
</evidence>
<evidence type="ECO:0000313" key="18">
    <source>
        <dbReference type="RefSeq" id="XP_004397072.1"/>
    </source>
</evidence>
<dbReference type="Gene3D" id="1.10.4020.10">
    <property type="entry name" value="DNA breaking-rejoining enzymes"/>
    <property type="match status" value="1"/>
</dbReference>
<keyword evidence="8" id="KW-0238">DNA-binding</keyword>
<evidence type="ECO:0000259" key="15">
    <source>
        <dbReference type="PROSITE" id="PS50804"/>
    </source>
</evidence>
<dbReference type="Pfam" id="PF00096">
    <property type="entry name" value="zf-C2H2"/>
    <property type="match status" value="10"/>
</dbReference>
<dbReference type="FunFam" id="3.30.160.60:FF:000512">
    <property type="entry name" value="zinc finger protein 197 isoform X1"/>
    <property type="match status" value="1"/>
</dbReference>
<evidence type="ECO:0000256" key="1">
    <source>
        <dbReference type="ARBA" id="ARBA00004123"/>
    </source>
</evidence>
<protein>
    <submittedName>
        <fullName evidence="18">Zinc finger protein 483</fullName>
    </submittedName>
</protein>
<dbReference type="PROSITE" id="PS50157">
    <property type="entry name" value="ZINC_FINGER_C2H2_2"/>
    <property type="match status" value="12"/>
</dbReference>
<dbReference type="SUPFAM" id="SSF47353">
    <property type="entry name" value="Retrovirus capsid dimerization domain-like"/>
    <property type="match status" value="1"/>
</dbReference>
<comment type="subcellular location">
    <subcellularLocation>
        <location evidence="1 12">Nucleus</location>
    </subcellularLocation>
</comment>
<reference evidence="18" key="1">
    <citation type="submission" date="2025-08" db="UniProtKB">
        <authorList>
            <consortium name="RefSeq"/>
        </authorList>
    </citation>
    <scope>IDENTIFICATION</scope>
</reference>
<dbReference type="SMART" id="SM00431">
    <property type="entry name" value="SCAN"/>
    <property type="match status" value="1"/>
</dbReference>
<evidence type="ECO:0000256" key="8">
    <source>
        <dbReference type="ARBA" id="ARBA00023125"/>
    </source>
</evidence>
<dbReference type="Gene3D" id="3.30.160.60">
    <property type="entry name" value="Classic Zinc Finger"/>
    <property type="match status" value="12"/>
</dbReference>
<dbReference type="GO" id="GO:0005634">
    <property type="term" value="C:nucleus"/>
    <property type="evidence" value="ECO:0007669"/>
    <property type="project" value="UniProtKB-SubCell"/>
</dbReference>
<feature type="domain" description="C2H2-type" evidence="14">
    <location>
        <begin position="752"/>
        <end position="779"/>
    </location>
</feature>
<feature type="domain" description="KRAB" evidence="16">
    <location>
        <begin position="235"/>
        <end position="306"/>
    </location>
</feature>
<dbReference type="InterPro" id="IPR036051">
    <property type="entry name" value="KRAB_dom_sf"/>
</dbReference>
<keyword evidence="6" id="KW-0862">Zinc</keyword>
<feature type="domain" description="C2H2-type" evidence="14">
    <location>
        <begin position="528"/>
        <end position="555"/>
    </location>
</feature>
<dbReference type="InterPro" id="IPR001909">
    <property type="entry name" value="KRAB"/>
</dbReference>
<dbReference type="SUPFAM" id="SSF109640">
    <property type="entry name" value="KRAB domain (Kruppel-associated box)"/>
    <property type="match status" value="1"/>
</dbReference>
<feature type="domain" description="C2H2-type" evidence="14">
    <location>
        <begin position="668"/>
        <end position="695"/>
    </location>
</feature>
<feature type="domain" description="C2H2-type" evidence="14">
    <location>
        <begin position="556"/>
        <end position="583"/>
    </location>
</feature>
<dbReference type="FunFam" id="3.30.160.60:FF:000785">
    <property type="entry name" value="zinc finger protein 648"/>
    <property type="match status" value="1"/>
</dbReference>
<dbReference type="Pfam" id="PF01352">
    <property type="entry name" value="KRAB"/>
    <property type="match status" value="1"/>
</dbReference>
<dbReference type="FunFam" id="1.10.4020.10:FF:000001">
    <property type="entry name" value="zinc finger protein 263 isoform X1"/>
    <property type="match status" value="1"/>
</dbReference>
<evidence type="ECO:0000313" key="17">
    <source>
        <dbReference type="Proteomes" id="UP000245340"/>
    </source>
</evidence>
<dbReference type="SMART" id="SM00349">
    <property type="entry name" value="KRAB"/>
    <property type="match status" value="1"/>
</dbReference>
<dbReference type="FunFam" id="3.30.160.60:FF:002343">
    <property type="entry name" value="Zinc finger protein 33A"/>
    <property type="match status" value="1"/>
</dbReference>
<feature type="domain" description="C2H2-type" evidence="14">
    <location>
        <begin position="780"/>
        <end position="805"/>
    </location>
</feature>
<feature type="domain" description="SCAN box" evidence="15">
    <location>
        <begin position="116"/>
        <end position="198"/>
    </location>
</feature>
<dbReference type="FunFam" id="3.30.160.60:FF:001501">
    <property type="entry name" value="Zinc finger protein 483"/>
    <property type="match status" value="1"/>
</dbReference>
<accession>A0A9B0LGB8</accession>
<dbReference type="SUPFAM" id="SSF57667">
    <property type="entry name" value="beta-beta-alpha zinc fingers"/>
    <property type="match status" value="8"/>
</dbReference>
<dbReference type="FunFam" id="3.30.160.60:FF:000099">
    <property type="entry name" value="Zinc finger protein 79"/>
    <property type="match status" value="1"/>
</dbReference>
<dbReference type="Proteomes" id="UP000245340">
    <property type="component" value="Unplaced"/>
</dbReference>
<dbReference type="FunFam" id="3.30.160.60:FF:001350">
    <property type="entry name" value="zinc finger protein 483 isoform X1"/>
    <property type="match status" value="1"/>
</dbReference>
<evidence type="ECO:0000256" key="6">
    <source>
        <dbReference type="ARBA" id="ARBA00022833"/>
    </source>
</evidence>
<feature type="domain" description="C2H2-type" evidence="14">
    <location>
        <begin position="724"/>
        <end position="751"/>
    </location>
</feature>
<evidence type="ECO:0000256" key="13">
    <source>
        <dbReference type="SAM" id="MobiDB-lite"/>
    </source>
</evidence>
<sequence length="805" mass="92173">MHAFEFYLGTDGGRADRTRVCILKGILRLQCETGLKKPVHGGCWWTVLIIQLESKGNWIPAADPLQAVVSLNKMTAISPDPQTLVSSEPSKVLRMDTPGDQEAIPRGDGTDPETFRQRFRWFCYSEVAGPRKALNQLWDLCIQWLRPDIHTKEQILELLVFEQFLTILPGEIRFWVKSQHPESSEEVVTLIEDLTQMLEEKQDPVSQESVISQEENPEENKVVSVLPSTESRESVTFKDVVVSFSRGEWRRLEPFQKELYKEVLLENFRNLEFLGFPVSKLDLISQFKWVELPWLLEKEISKGSRPDVLLEESTLDKIIERCLMGANYGLMGESRKRSSKEYSQVAGTQKKTHGRGSKGEEFDPEKSPFGSNFKQTSEIIKHLRVYLRKKSRRYNECKKPFSFHSDLILNRKEHTGEKPRKCNEGRKVLGHSSSLTEHQKHQKMHLGGKTQKCTNCGIAFTRSSSLKRKNSSVCEKCWKNLNQDATSDKDEGAEMGEKTHKCSKCGKAFGYSASLTKHRRIHTGEKPYMCNECGKAFSDSSSLTPHHRTHSGEKPYKCDDCGKAFTLSAHLIKHQRVHTGEKPYKCKECGRPFSDSSSLIQHQRIHTGEKPYTCNNCGKSFSHSSSLSKHQRIHTGEKPYKCGECGKAFRQNSCLTRHQRIHTGEKPYLCNDCGMTFSHFTSVIYHQRLHSGEKPYKCNQCEKAFPTHSLLSRHQRIHTGVKPYKCKECGKSFSQSSSLNEHHRIHTGEKPYECNYCGATFSRSSILVEHLKIHTGRREYECNECEKTFKSNSGLIRHRGFHSGE</sequence>
<dbReference type="PROSITE" id="PS50805">
    <property type="entry name" value="KRAB"/>
    <property type="match status" value="1"/>
</dbReference>
<feature type="domain" description="C2H2-type" evidence="14">
    <location>
        <begin position="696"/>
        <end position="723"/>
    </location>
</feature>
<dbReference type="Gene3D" id="6.10.140.140">
    <property type="match status" value="1"/>
</dbReference>
<evidence type="ECO:0000259" key="14">
    <source>
        <dbReference type="PROSITE" id="PS50157"/>
    </source>
</evidence>
<comment type="similarity">
    <text evidence="2">Belongs to the krueppel C2H2-type zinc-finger protein family.</text>
</comment>
<name>A0A9B0LGB8_ODORO</name>
<evidence type="ECO:0000256" key="2">
    <source>
        <dbReference type="ARBA" id="ARBA00006991"/>
    </source>
</evidence>
<keyword evidence="17" id="KW-1185">Reference proteome</keyword>
<evidence type="ECO:0000259" key="16">
    <source>
        <dbReference type="PROSITE" id="PS50805"/>
    </source>
</evidence>
<dbReference type="PROSITE" id="PS50804">
    <property type="entry name" value="SCAN_BOX"/>
    <property type="match status" value="1"/>
</dbReference>
<dbReference type="FunFam" id="3.30.160.60:FF:004486">
    <property type="match status" value="1"/>
</dbReference>
<dbReference type="InterPro" id="IPR050752">
    <property type="entry name" value="C2H2-ZF_domain"/>
</dbReference>
<dbReference type="InterPro" id="IPR003309">
    <property type="entry name" value="SCAN_dom"/>
</dbReference>
<keyword evidence="7" id="KW-0805">Transcription regulation</keyword>
<dbReference type="InterPro" id="IPR038269">
    <property type="entry name" value="SCAN_sf"/>
</dbReference>